<name>A0A1L8CSY1_9THEO</name>
<keyword evidence="7" id="KW-1185">Reference proteome</keyword>
<dbReference type="GO" id="GO:0016887">
    <property type="term" value="F:ATP hydrolysis activity"/>
    <property type="evidence" value="ECO:0007669"/>
    <property type="project" value="InterPro"/>
</dbReference>
<evidence type="ECO:0000313" key="7">
    <source>
        <dbReference type="Proteomes" id="UP000187485"/>
    </source>
</evidence>
<dbReference type="Gene3D" id="3.40.50.300">
    <property type="entry name" value="P-loop containing nucleotide triphosphate hydrolases"/>
    <property type="match status" value="1"/>
</dbReference>
<evidence type="ECO:0000256" key="4">
    <source>
        <dbReference type="ARBA" id="ARBA00022967"/>
    </source>
</evidence>
<dbReference type="CDD" id="cd03214">
    <property type="entry name" value="ABC_Iron-Siderophores_B12_Hemin"/>
    <property type="match status" value="1"/>
</dbReference>
<dbReference type="AlphaFoldDB" id="A0A1L8CSY1"/>
<gene>
    <name evidence="6" type="ORF">cpu_05360</name>
</gene>
<dbReference type="InterPro" id="IPR003439">
    <property type="entry name" value="ABC_transporter-like_ATP-bd"/>
</dbReference>
<dbReference type="EMBL" id="BDJK01000008">
    <property type="protein sequence ID" value="GAV22026.1"/>
    <property type="molecule type" value="Genomic_DNA"/>
</dbReference>
<evidence type="ECO:0000256" key="2">
    <source>
        <dbReference type="ARBA" id="ARBA00022741"/>
    </source>
</evidence>
<dbReference type="OrthoDB" id="9799337at2"/>
<dbReference type="GO" id="GO:0005524">
    <property type="term" value="F:ATP binding"/>
    <property type="evidence" value="ECO:0007669"/>
    <property type="project" value="UniProtKB-KW"/>
</dbReference>
<dbReference type="RefSeq" id="WP_075858469.1">
    <property type="nucleotide sequence ID" value="NZ_BDJK01000008.1"/>
</dbReference>
<keyword evidence="3" id="KW-0067">ATP-binding</keyword>
<dbReference type="Proteomes" id="UP000187485">
    <property type="component" value="Unassembled WGS sequence"/>
</dbReference>
<reference evidence="7" key="1">
    <citation type="submission" date="2016-12" db="EMBL/GenBank/DDBJ databases">
        <title>Draft Genome Sequences od Carboxydothermus pertinax and islandicus, Hydrogenogenic Carboxydotrophic Bacteria.</title>
        <authorList>
            <person name="Fukuyama Y."/>
            <person name="Ohmae K."/>
            <person name="Yoneda Y."/>
            <person name="Yoshida T."/>
            <person name="Sako Y."/>
        </authorList>
    </citation>
    <scope>NUCLEOTIDE SEQUENCE [LARGE SCALE GENOMIC DNA]</scope>
    <source>
        <strain evidence="7">Ug1</strain>
    </source>
</reference>
<dbReference type="SMART" id="SM00382">
    <property type="entry name" value="AAA"/>
    <property type="match status" value="1"/>
</dbReference>
<keyword evidence="1" id="KW-0813">Transport</keyword>
<evidence type="ECO:0000313" key="6">
    <source>
        <dbReference type="EMBL" id="GAV22026.1"/>
    </source>
</evidence>
<protein>
    <recommendedName>
        <fullName evidence="5">ABC transporter domain-containing protein</fullName>
    </recommendedName>
</protein>
<dbReference type="FunFam" id="3.40.50.300:FF:000134">
    <property type="entry name" value="Iron-enterobactin ABC transporter ATP-binding protein"/>
    <property type="match status" value="1"/>
</dbReference>
<evidence type="ECO:0000256" key="3">
    <source>
        <dbReference type="ARBA" id="ARBA00022840"/>
    </source>
</evidence>
<dbReference type="Pfam" id="PF00005">
    <property type="entry name" value="ABC_tran"/>
    <property type="match status" value="1"/>
</dbReference>
<sequence>MLKGINLVFGYGSAKLFAGINIEVLPGTFSVILGPNGAGKTTLLKILAGFLKPKNGTVEIKGKEILKLPAKARAKLLAYVPQEPETLRDYTVWDTVMMGRYPYQGVLGLETKADFKAVKKAIETVGLSGYEERTLLTLSGGERQRVYIARALAQEADYILLDEPTNHLDLFYQVKILSLLKNLAAQGIAVLAVLHDLNLASFFADKLYLFSEGKLITGEAKEVLTFENIYKAYSEPALVVNHPVLGIPQILPLIINKVNGGEKKVHIIGGGGMAGRIMLLERKLGAQISTGVLNKSDSDWQTAKALGAEIVEEEPFSPISLESYQRLLEVLQKADKVVVAPVPIGPGNLKNIEALLEVCPEKIYIVKPKEMDKRDYTGGRATFIVNSLLKAGAKEYPLA</sequence>
<feature type="domain" description="ABC transporter" evidence="5">
    <location>
        <begin position="2"/>
        <end position="237"/>
    </location>
</feature>
<dbReference type="PANTHER" id="PTHR42794:SF1">
    <property type="entry name" value="HEMIN IMPORT ATP-BINDING PROTEIN HMUV"/>
    <property type="match status" value="1"/>
</dbReference>
<dbReference type="PROSITE" id="PS50893">
    <property type="entry name" value="ABC_TRANSPORTER_2"/>
    <property type="match status" value="1"/>
</dbReference>
<comment type="caution">
    <text evidence="6">The sequence shown here is derived from an EMBL/GenBank/DDBJ whole genome shotgun (WGS) entry which is preliminary data.</text>
</comment>
<dbReference type="STRING" id="870242.cpu_05360"/>
<evidence type="ECO:0000256" key="1">
    <source>
        <dbReference type="ARBA" id="ARBA00022448"/>
    </source>
</evidence>
<proteinExistence type="predicted"/>
<organism evidence="6 7">
    <name type="scientific">Carboxydothermus pertinax</name>
    <dbReference type="NCBI Taxonomy" id="870242"/>
    <lineage>
        <taxon>Bacteria</taxon>
        <taxon>Bacillati</taxon>
        <taxon>Bacillota</taxon>
        <taxon>Clostridia</taxon>
        <taxon>Thermoanaerobacterales</taxon>
        <taxon>Thermoanaerobacteraceae</taxon>
        <taxon>Carboxydothermus</taxon>
    </lineage>
</organism>
<dbReference type="SUPFAM" id="SSF52540">
    <property type="entry name" value="P-loop containing nucleoside triphosphate hydrolases"/>
    <property type="match status" value="1"/>
</dbReference>
<evidence type="ECO:0000259" key="5">
    <source>
        <dbReference type="PROSITE" id="PS50893"/>
    </source>
</evidence>
<dbReference type="InterPro" id="IPR027417">
    <property type="entry name" value="P-loop_NTPase"/>
</dbReference>
<accession>A0A1L8CSY1</accession>
<dbReference type="InterPro" id="IPR003593">
    <property type="entry name" value="AAA+_ATPase"/>
</dbReference>
<dbReference type="PANTHER" id="PTHR42794">
    <property type="entry name" value="HEMIN IMPORT ATP-BINDING PROTEIN HMUV"/>
    <property type="match status" value="1"/>
</dbReference>
<keyword evidence="2" id="KW-0547">Nucleotide-binding</keyword>
<keyword evidence="4" id="KW-1278">Translocase</keyword>